<evidence type="ECO:0000313" key="5">
    <source>
        <dbReference type="Proteomes" id="UP000030764"/>
    </source>
</evidence>
<evidence type="ECO:0000256" key="1">
    <source>
        <dbReference type="ARBA" id="ARBA00007527"/>
    </source>
</evidence>
<organism evidence="4 5">
    <name type="scientific">Trichuris suis</name>
    <name type="common">pig whipworm</name>
    <dbReference type="NCBI Taxonomy" id="68888"/>
    <lineage>
        <taxon>Eukaryota</taxon>
        <taxon>Metazoa</taxon>
        <taxon>Ecdysozoa</taxon>
        <taxon>Nematoda</taxon>
        <taxon>Enoplea</taxon>
        <taxon>Dorylaimia</taxon>
        <taxon>Trichinellida</taxon>
        <taxon>Trichuridae</taxon>
        <taxon>Trichuris</taxon>
    </lineage>
</organism>
<dbReference type="Proteomes" id="UP000030764">
    <property type="component" value="Unassembled WGS sequence"/>
</dbReference>
<evidence type="ECO:0000256" key="2">
    <source>
        <dbReference type="ARBA" id="ARBA00022801"/>
    </source>
</evidence>
<dbReference type="GO" id="GO:0004531">
    <property type="term" value="F:deoxyribonuclease II activity"/>
    <property type="evidence" value="ECO:0007669"/>
    <property type="project" value="InterPro"/>
</dbReference>
<evidence type="ECO:0000256" key="3">
    <source>
        <dbReference type="SAM" id="SignalP"/>
    </source>
</evidence>
<reference evidence="4 5" key="1">
    <citation type="journal article" date="2014" name="Nat. Genet.">
        <title>Genome and transcriptome of the porcine whipworm Trichuris suis.</title>
        <authorList>
            <person name="Jex A.R."/>
            <person name="Nejsum P."/>
            <person name="Schwarz E.M."/>
            <person name="Hu L."/>
            <person name="Young N.D."/>
            <person name="Hall R.S."/>
            <person name="Korhonen P.K."/>
            <person name="Liao S."/>
            <person name="Thamsborg S."/>
            <person name="Xia J."/>
            <person name="Xu P."/>
            <person name="Wang S."/>
            <person name="Scheerlinck J.P."/>
            <person name="Hofmann A."/>
            <person name="Sternberg P.W."/>
            <person name="Wang J."/>
            <person name="Gasser R.B."/>
        </authorList>
    </citation>
    <scope>NUCLEOTIDE SEQUENCE [LARGE SCALE GENOMIC DNA]</scope>
    <source>
        <strain evidence="4">DCEP-RM93M</strain>
    </source>
</reference>
<dbReference type="PANTHER" id="PTHR10858:SF23">
    <property type="entry name" value="DEOXYRIBONUCLEASE II"/>
    <property type="match status" value="1"/>
</dbReference>
<sequence>MKLHFAWVVVLSYYAGIVYAQLKCKDGAKQDIDWGVFYVLPGEQKAYAVSNTAADNWANDKANLTQDDGVLGGLLKPFYDAKDTYNIIAYNDFPPNFRQPSKCSSPAKGLLGYTDNNGWWLTHSIDKWPDMTGTKYEPPPAGGAGLIVCISLPIASMEQWALAINYQDPVVYYFKSVANAATSIANRKELNALTIPAQPVYTPYVKMVIIENIGGAKVHLFGMLPQGNQDIYSSYMAPVMKQSLIAWTKPTATEQLIASKCSTVYKVENVKPDSTITVKDVQIKRDQDTARWVISKKKGANAVVCITAGDRTKSSLEKGAGAACIEQQKLHELFFAIAPAKLLEACSTSG</sequence>
<dbReference type="Pfam" id="PF03265">
    <property type="entry name" value="DNase_II"/>
    <property type="match status" value="1"/>
</dbReference>
<dbReference type="EMBL" id="KL363207">
    <property type="protein sequence ID" value="KFD54482.1"/>
    <property type="molecule type" value="Genomic_DNA"/>
</dbReference>
<proteinExistence type="inferred from homology"/>
<feature type="chain" id="PRO_5001795117" evidence="3">
    <location>
        <begin position="21"/>
        <end position="350"/>
    </location>
</feature>
<protein>
    <submittedName>
        <fullName evidence="4">Uncharacterized protein</fullName>
    </submittedName>
</protein>
<dbReference type="PANTHER" id="PTHR10858">
    <property type="entry name" value="DEOXYRIBONUCLEASE II"/>
    <property type="match status" value="1"/>
</dbReference>
<evidence type="ECO:0000313" key="4">
    <source>
        <dbReference type="EMBL" id="KFD54482.1"/>
    </source>
</evidence>
<accession>A0A085MB86</accession>
<keyword evidence="2" id="KW-0378">Hydrolase</keyword>
<dbReference type="GO" id="GO:0006309">
    <property type="term" value="P:apoptotic DNA fragmentation"/>
    <property type="evidence" value="ECO:0007669"/>
    <property type="project" value="TreeGrafter"/>
</dbReference>
<name>A0A085MB86_9BILA</name>
<dbReference type="InterPro" id="IPR004947">
    <property type="entry name" value="DNase_II"/>
</dbReference>
<keyword evidence="3" id="KW-0732">Signal</keyword>
<gene>
    <name evidence="4" type="ORF">M513_04629</name>
</gene>
<feature type="signal peptide" evidence="3">
    <location>
        <begin position="1"/>
        <end position="20"/>
    </location>
</feature>
<keyword evidence="5" id="KW-1185">Reference proteome</keyword>
<dbReference type="AlphaFoldDB" id="A0A085MB86"/>
<comment type="similarity">
    <text evidence="1">Belongs to the DNase II family.</text>
</comment>